<comment type="cofactor">
    <cofactor evidence="1">
        <name>Mg(2+)</name>
        <dbReference type="ChEBI" id="CHEBI:18420"/>
    </cofactor>
</comment>
<evidence type="ECO:0000256" key="4">
    <source>
        <dbReference type="ARBA" id="ARBA00022695"/>
    </source>
</evidence>
<accession>A0A0U9HMB9</accession>
<dbReference type="STRING" id="105231.A0A0U9HMB9"/>
<dbReference type="OMA" id="LCVTXSS"/>
<evidence type="ECO:0000313" key="11">
    <source>
        <dbReference type="Proteomes" id="UP000054558"/>
    </source>
</evidence>
<evidence type="ECO:0000256" key="9">
    <source>
        <dbReference type="ARBA" id="ARBA00031547"/>
    </source>
</evidence>
<evidence type="ECO:0000256" key="2">
    <source>
        <dbReference type="ARBA" id="ARBA00009747"/>
    </source>
</evidence>
<dbReference type="GO" id="GO:0070733">
    <property type="term" value="F:AMPylase activity"/>
    <property type="evidence" value="ECO:0000318"/>
    <property type="project" value="GO_Central"/>
</dbReference>
<evidence type="ECO:0000256" key="5">
    <source>
        <dbReference type="ARBA" id="ARBA00022723"/>
    </source>
</evidence>
<comment type="similarity">
    <text evidence="2">Belongs to the SELO family.</text>
</comment>
<keyword evidence="5" id="KW-0479">Metal-binding</keyword>
<dbReference type="Pfam" id="PF02696">
    <property type="entry name" value="SelO"/>
    <property type="match status" value="1"/>
</dbReference>
<dbReference type="InterPro" id="IPR003846">
    <property type="entry name" value="SelO"/>
</dbReference>
<evidence type="ECO:0000256" key="8">
    <source>
        <dbReference type="ARBA" id="ARBA00022842"/>
    </source>
</evidence>
<keyword evidence="8" id="KW-0460">Magnesium</keyword>
<evidence type="ECO:0000256" key="6">
    <source>
        <dbReference type="ARBA" id="ARBA00022741"/>
    </source>
</evidence>
<keyword evidence="4" id="KW-0548">Nucleotidyltransferase</keyword>
<dbReference type="Proteomes" id="UP000054558">
    <property type="component" value="Unassembled WGS sequence"/>
</dbReference>
<dbReference type="GO" id="GO:0005524">
    <property type="term" value="F:ATP binding"/>
    <property type="evidence" value="ECO:0007669"/>
    <property type="project" value="UniProtKB-KW"/>
</dbReference>
<dbReference type="PANTHER" id="PTHR32057:SF14">
    <property type="entry name" value="PROTEIN ADENYLYLTRANSFERASE SELO, MITOCHONDRIAL"/>
    <property type="match status" value="1"/>
</dbReference>
<evidence type="ECO:0000256" key="3">
    <source>
        <dbReference type="ARBA" id="ARBA00022679"/>
    </source>
</evidence>
<keyword evidence="3" id="KW-0808">Transferase</keyword>
<name>A0A0U9HMB9_KLENI</name>
<keyword evidence="11" id="KW-1185">Reference proteome</keyword>
<dbReference type="OrthoDB" id="10254721at2759"/>
<dbReference type="PANTHER" id="PTHR32057">
    <property type="entry name" value="PROTEIN ADENYLYLTRANSFERASE SELO, MITOCHONDRIAL"/>
    <property type="match status" value="1"/>
</dbReference>
<keyword evidence="7" id="KW-0067">ATP-binding</keyword>
<dbReference type="GO" id="GO:0046872">
    <property type="term" value="F:metal ion binding"/>
    <property type="evidence" value="ECO:0007669"/>
    <property type="project" value="UniProtKB-KW"/>
</dbReference>
<protein>
    <recommendedName>
        <fullName evidence="9">Selenoprotein O</fullName>
    </recommendedName>
</protein>
<dbReference type="AlphaFoldDB" id="A0A0U9HMB9"/>
<evidence type="ECO:0000256" key="7">
    <source>
        <dbReference type="ARBA" id="ARBA00022840"/>
    </source>
</evidence>
<evidence type="ECO:0000256" key="1">
    <source>
        <dbReference type="ARBA" id="ARBA00001946"/>
    </source>
</evidence>
<organism evidence="10 11">
    <name type="scientific">Klebsormidium nitens</name>
    <name type="common">Green alga</name>
    <name type="synonym">Ulothrix nitens</name>
    <dbReference type="NCBI Taxonomy" id="105231"/>
    <lineage>
        <taxon>Eukaryota</taxon>
        <taxon>Viridiplantae</taxon>
        <taxon>Streptophyta</taxon>
        <taxon>Klebsormidiophyceae</taxon>
        <taxon>Klebsormidiales</taxon>
        <taxon>Klebsormidiaceae</taxon>
        <taxon>Klebsormidium</taxon>
    </lineage>
</organism>
<dbReference type="HAMAP" id="MF_00692">
    <property type="entry name" value="SelO"/>
    <property type="match status" value="1"/>
</dbReference>
<dbReference type="EMBL" id="DF237416">
    <property type="protein sequence ID" value="GAQ88893.1"/>
    <property type="molecule type" value="Genomic_DNA"/>
</dbReference>
<gene>
    <name evidence="10" type="ORF">KFL_004670100</name>
</gene>
<dbReference type="GO" id="GO:0009534">
    <property type="term" value="C:chloroplast thylakoid"/>
    <property type="evidence" value="ECO:0000318"/>
    <property type="project" value="GO_Central"/>
</dbReference>
<sequence>MSPHEFEQGGAPKPLLKLEELAWDTTFVRELPGDEQRDGGSRQVHHAFFSYVAPSVKISKPHMIAYSADVAENILGLDPAELERVDAPYIFVGAERLDGWTTYAQNYGGHQFGTWAGQLGDGRAVTLGEVLTPQGERWELQLKGAGRTPYSRSADGQAVLRSSLREFLCSEAMHGLGVPTTRALTLVGTGTGVHRDMFYDGHPNLEPGAVVCRMAPSFVRFGTFQLPAERGGKETKLVKFLADYMIEHHFPKLKTGLENRRGQVAEAEMSGIDGEEGVSGKYNEYAALFKEVAERTGRLVAYWQAVGFVHGVLNTDNMSILGLTLDYGPFAFLDAYSDQFTPNTSDPTGRYAFGIQPDVVLWNMVQLANAFFAGGLLTAAEARALMAVFPQTFGVEYSHRMAAKLGMATFDGDFTTALLALMKRDKVDFTNLFRALSGVTTEGPGEEGTEEGLLRSVEGVLPEGSVKGDWAQWMRIYIVKLKKQGTPDAERKAAIDRVNPRYVLRNYMLQNAIDAAEKGDFGEVRTLLRLVRTPYEDQPGMERYAALPPTWATKRGVCQLSCSS</sequence>
<keyword evidence="6" id="KW-0547">Nucleotide-binding</keyword>
<proteinExistence type="inferred from homology"/>
<reference evidence="10 11" key="1">
    <citation type="journal article" date="2014" name="Nat. Commun.">
        <title>Klebsormidium flaccidum genome reveals primary factors for plant terrestrial adaptation.</title>
        <authorList>
            <person name="Hori K."/>
            <person name="Maruyama F."/>
            <person name="Fujisawa T."/>
            <person name="Togashi T."/>
            <person name="Yamamoto N."/>
            <person name="Seo M."/>
            <person name="Sato S."/>
            <person name="Yamada T."/>
            <person name="Mori H."/>
            <person name="Tajima N."/>
            <person name="Moriyama T."/>
            <person name="Ikeuchi M."/>
            <person name="Watanabe M."/>
            <person name="Wada H."/>
            <person name="Kobayashi K."/>
            <person name="Saito M."/>
            <person name="Masuda T."/>
            <person name="Sasaki-Sekimoto Y."/>
            <person name="Mashiguchi K."/>
            <person name="Awai K."/>
            <person name="Shimojima M."/>
            <person name="Masuda S."/>
            <person name="Iwai M."/>
            <person name="Nobusawa T."/>
            <person name="Narise T."/>
            <person name="Kondo S."/>
            <person name="Saito H."/>
            <person name="Sato R."/>
            <person name="Murakawa M."/>
            <person name="Ihara Y."/>
            <person name="Oshima-Yamada Y."/>
            <person name="Ohtaka K."/>
            <person name="Satoh M."/>
            <person name="Sonobe K."/>
            <person name="Ishii M."/>
            <person name="Ohtani R."/>
            <person name="Kanamori-Sato M."/>
            <person name="Honoki R."/>
            <person name="Miyazaki D."/>
            <person name="Mochizuki H."/>
            <person name="Umetsu J."/>
            <person name="Higashi K."/>
            <person name="Shibata D."/>
            <person name="Kamiya Y."/>
            <person name="Sato N."/>
            <person name="Nakamura Y."/>
            <person name="Tabata S."/>
            <person name="Ida S."/>
            <person name="Kurokawa K."/>
            <person name="Ohta H."/>
        </authorList>
    </citation>
    <scope>NUCLEOTIDE SEQUENCE [LARGE SCALE GENOMIC DNA]</scope>
    <source>
        <strain evidence="10 11">NIES-2285</strain>
    </source>
</reference>
<evidence type="ECO:0000313" key="10">
    <source>
        <dbReference type="EMBL" id="GAQ88893.1"/>
    </source>
</evidence>
<dbReference type="NCBIfam" id="NF000658">
    <property type="entry name" value="PRK00029.1"/>
    <property type="match status" value="1"/>
</dbReference>